<dbReference type="SMART" id="SM01232">
    <property type="entry name" value="H2TH"/>
    <property type="match status" value="1"/>
</dbReference>
<keyword evidence="4 15" id="KW-0479">Metal-binding</keyword>
<comment type="subunit">
    <text evidence="3 15">Monomer.</text>
</comment>
<keyword evidence="8 15" id="KW-0862">Zinc</keyword>
<accession>A0A2R4BJJ1</accession>
<dbReference type="GO" id="GO:0034039">
    <property type="term" value="F:8-oxo-7,8-dihydroguanine DNA N-glycosylase activity"/>
    <property type="evidence" value="ECO:0007669"/>
    <property type="project" value="TreeGrafter"/>
</dbReference>
<feature type="active site" description="Schiff-base intermediate with DNA" evidence="15">
    <location>
        <position position="2"/>
    </location>
</feature>
<dbReference type="SMART" id="SM00898">
    <property type="entry name" value="Fapy_DNA_glyco"/>
    <property type="match status" value="1"/>
</dbReference>
<name>A0A2R4BJJ1_THAAR</name>
<dbReference type="SUPFAM" id="SSF57716">
    <property type="entry name" value="Glucocorticoid receptor-like (DNA-binding domain)"/>
    <property type="match status" value="1"/>
</dbReference>
<dbReference type="EMBL" id="CP028339">
    <property type="protein sequence ID" value="AVR87500.1"/>
    <property type="molecule type" value="Genomic_DNA"/>
</dbReference>
<evidence type="ECO:0000259" key="16">
    <source>
        <dbReference type="PROSITE" id="PS51066"/>
    </source>
</evidence>
<evidence type="ECO:0000256" key="8">
    <source>
        <dbReference type="ARBA" id="ARBA00022833"/>
    </source>
</evidence>
<keyword evidence="19" id="KW-1185">Reference proteome</keyword>
<dbReference type="FunFam" id="1.10.8.50:FF:000003">
    <property type="entry name" value="Formamidopyrimidine-DNA glycosylase"/>
    <property type="match status" value="1"/>
</dbReference>
<dbReference type="PROSITE" id="PS51068">
    <property type="entry name" value="FPG_CAT"/>
    <property type="match status" value="1"/>
</dbReference>
<dbReference type="SUPFAM" id="SSF46946">
    <property type="entry name" value="S13-like H2TH domain"/>
    <property type="match status" value="1"/>
</dbReference>
<dbReference type="NCBIfam" id="NF002211">
    <property type="entry name" value="PRK01103.1"/>
    <property type="match status" value="1"/>
</dbReference>
<dbReference type="PANTHER" id="PTHR22993:SF9">
    <property type="entry name" value="FORMAMIDOPYRIMIDINE-DNA GLYCOSYLASE"/>
    <property type="match status" value="1"/>
</dbReference>
<evidence type="ECO:0000256" key="14">
    <source>
        <dbReference type="ARBA" id="ARBA00044632"/>
    </source>
</evidence>
<keyword evidence="12 15" id="KW-0511">Multifunctional enzyme</keyword>
<dbReference type="InterPro" id="IPR020629">
    <property type="entry name" value="FPG_Glyclase"/>
</dbReference>
<feature type="active site" description="Proton donor; for delta-elimination activity" evidence="15">
    <location>
        <position position="260"/>
    </location>
</feature>
<dbReference type="PANTHER" id="PTHR22993">
    <property type="entry name" value="FORMAMIDOPYRIMIDINE-DNA GLYCOSYLASE"/>
    <property type="match status" value="1"/>
</dbReference>
<comment type="similarity">
    <text evidence="2 15">Belongs to the FPG family.</text>
</comment>
<evidence type="ECO:0000256" key="10">
    <source>
        <dbReference type="ARBA" id="ARBA00023204"/>
    </source>
</evidence>
<dbReference type="PROSITE" id="PS51066">
    <property type="entry name" value="ZF_FPG_2"/>
    <property type="match status" value="1"/>
</dbReference>
<keyword evidence="6 15" id="KW-0863">Zinc-finger</keyword>
<reference evidence="18 19" key="1">
    <citation type="submission" date="2018-03" db="EMBL/GenBank/DDBJ databases">
        <title>Complete genome sequence of Thauera aromatica, a model organism for studying aromatic compound degradation under denitrifying conditions.</title>
        <authorList>
            <person name="Lo H.-Y."/>
            <person name="Goris T."/>
            <person name="Boll M."/>
            <person name="Mueller J.A."/>
        </authorList>
    </citation>
    <scope>NUCLEOTIDE SEQUENCE [LARGE SCALE GENOMIC DNA]</scope>
    <source>
        <strain evidence="18 19">K172</strain>
    </source>
</reference>
<comment type="catalytic activity">
    <reaction evidence="14 15">
        <text>2'-deoxyribonucleotide-(2'-deoxyribose 5'-phosphate)-2'-deoxyribonucleotide-DNA = a 3'-end 2'-deoxyribonucleotide-(2,3-dehydro-2,3-deoxyribose 5'-phosphate)-DNA + a 5'-end 5'-phospho-2'-deoxyribonucleoside-DNA + H(+)</text>
        <dbReference type="Rhea" id="RHEA:66592"/>
        <dbReference type="Rhea" id="RHEA-COMP:13180"/>
        <dbReference type="Rhea" id="RHEA-COMP:16897"/>
        <dbReference type="Rhea" id="RHEA-COMP:17067"/>
        <dbReference type="ChEBI" id="CHEBI:15378"/>
        <dbReference type="ChEBI" id="CHEBI:136412"/>
        <dbReference type="ChEBI" id="CHEBI:157695"/>
        <dbReference type="ChEBI" id="CHEBI:167181"/>
        <dbReference type="EC" id="4.2.99.18"/>
    </reaction>
</comment>
<evidence type="ECO:0000256" key="6">
    <source>
        <dbReference type="ARBA" id="ARBA00022771"/>
    </source>
</evidence>
<evidence type="ECO:0000256" key="3">
    <source>
        <dbReference type="ARBA" id="ARBA00011245"/>
    </source>
</evidence>
<keyword evidence="5 15" id="KW-0227">DNA damage</keyword>
<dbReference type="InterPro" id="IPR035937">
    <property type="entry name" value="FPG_N"/>
</dbReference>
<evidence type="ECO:0000256" key="13">
    <source>
        <dbReference type="ARBA" id="ARBA00023295"/>
    </source>
</evidence>
<dbReference type="EC" id="3.2.2.23" evidence="15"/>
<keyword evidence="10 15" id="KW-0234">DNA repair</keyword>
<proteinExistence type="inferred from homology"/>
<dbReference type="InterPro" id="IPR000214">
    <property type="entry name" value="Znf_DNA_glyclase/AP_lyase"/>
</dbReference>
<dbReference type="KEGG" id="tak:Tharo_0557"/>
<keyword evidence="11 15" id="KW-0456">Lyase</keyword>
<comment type="catalytic activity">
    <reaction evidence="1 15">
        <text>Hydrolysis of DNA containing ring-opened 7-methylguanine residues, releasing 2,6-diamino-4-hydroxy-5-(N-methyl)formamidopyrimidine.</text>
        <dbReference type="EC" id="3.2.2.23"/>
    </reaction>
</comment>
<dbReference type="PROSITE" id="PS01242">
    <property type="entry name" value="ZF_FPG_1"/>
    <property type="match status" value="1"/>
</dbReference>
<evidence type="ECO:0000256" key="4">
    <source>
        <dbReference type="ARBA" id="ARBA00022723"/>
    </source>
</evidence>
<keyword evidence="9 15" id="KW-0238">DNA-binding</keyword>
<dbReference type="InterPro" id="IPR015887">
    <property type="entry name" value="DNA_glyclase_Znf_dom_DNA_BS"/>
</dbReference>
<feature type="binding site" evidence="15">
    <location>
        <position position="91"/>
    </location>
    <ligand>
        <name>DNA</name>
        <dbReference type="ChEBI" id="CHEBI:16991"/>
    </ligand>
</feature>
<dbReference type="GO" id="GO:0140078">
    <property type="term" value="F:class I DNA-(apurinic or apyrimidinic site) endonuclease activity"/>
    <property type="evidence" value="ECO:0007669"/>
    <property type="project" value="UniProtKB-EC"/>
</dbReference>
<dbReference type="SUPFAM" id="SSF81624">
    <property type="entry name" value="N-terminal domain of MutM-like DNA repair proteins"/>
    <property type="match status" value="1"/>
</dbReference>
<evidence type="ECO:0000256" key="12">
    <source>
        <dbReference type="ARBA" id="ARBA00023268"/>
    </source>
</evidence>
<dbReference type="InterPro" id="IPR015886">
    <property type="entry name" value="H2TH_FPG"/>
</dbReference>
<dbReference type="Gene3D" id="3.20.190.10">
    <property type="entry name" value="MutM-like, N-terminal"/>
    <property type="match status" value="1"/>
</dbReference>
<evidence type="ECO:0000256" key="11">
    <source>
        <dbReference type="ARBA" id="ARBA00023239"/>
    </source>
</evidence>
<protein>
    <recommendedName>
        <fullName evidence="15">Formamidopyrimidine-DNA glycosylase</fullName>
        <shortName evidence="15">Fapy-DNA glycosylase</shortName>
        <ecNumber evidence="15">3.2.2.23</ecNumber>
    </recommendedName>
    <alternativeName>
        <fullName evidence="15">DNA-(apurinic or apyrimidinic site) lyase MutM</fullName>
        <shortName evidence="15">AP lyase MutM</shortName>
        <ecNumber evidence="15">4.2.99.18</ecNumber>
    </alternativeName>
</protein>
<dbReference type="InterPro" id="IPR010663">
    <property type="entry name" value="Znf_FPG/IleRS"/>
</dbReference>
<feature type="domain" description="Formamidopyrimidine-DNA glycosylase catalytic" evidence="17">
    <location>
        <begin position="2"/>
        <end position="112"/>
    </location>
</feature>
<dbReference type="NCBIfam" id="TIGR00577">
    <property type="entry name" value="fpg"/>
    <property type="match status" value="1"/>
</dbReference>
<evidence type="ECO:0000256" key="15">
    <source>
        <dbReference type="HAMAP-Rule" id="MF_00103"/>
    </source>
</evidence>
<dbReference type="Proteomes" id="UP000241885">
    <property type="component" value="Chromosome"/>
</dbReference>
<dbReference type="InterPro" id="IPR010979">
    <property type="entry name" value="Ribosomal_uS13-like_H2TH"/>
</dbReference>
<evidence type="ECO:0000256" key="9">
    <source>
        <dbReference type="ARBA" id="ARBA00023125"/>
    </source>
</evidence>
<feature type="domain" description="FPG-type" evidence="16">
    <location>
        <begin position="236"/>
        <end position="270"/>
    </location>
</feature>
<dbReference type="Pfam" id="PF01149">
    <property type="entry name" value="Fapy_DNA_glyco"/>
    <property type="match status" value="1"/>
</dbReference>
<evidence type="ECO:0000256" key="1">
    <source>
        <dbReference type="ARBA" id="ARBA00001668"/>
    </source>
</evidence>
<dbReference type="CDD" id="cd08966">
    <property type="entry name" value="EcFpg-like_N"/>
    <property type="match status" value="1"/>
</dbReference>
<dbReference type="AlphaFoldDB" id="A0A2R4BJJ1"/>
<comment type="cofactor">
    <cofactor evidence="15">
        <name>Zn(2+)</name>
        <dbReference type="ChEBI" id="CHEBI:29105"/>
    </cofactor>
    <text evidence="15">Binds 1 zinc ion per subunit.</text>
</comment>
<evidence type="ECO:0000256" key="2">
    <source>
        <dbReference type="ARBA" id="ARBA00009409"/>
    </source>
</evidence>
<dbReference type="Gene3D" id="1.10.8.50">
    <property type="match status" value="1"/>
</dbReference>
<dbReference type="RefSeq" id="WP_107219914.1">
    <property type="nucleotide sequence ID" value="NZ_CP028339.1"/>
</dbReference>
<dbReference type="GO" id="GO:0008270">
    <property type="term" value="F:zinc ion binding"/>
    <property type="evidence" value="ECO:0007669"/>
    <property type="project" value="UniProtKB-UniRule"/>
</dbReference>
<dbReference type="GO" id="GO:0003684">
    <property type="term" value="F:damaged DNA binding"/>
    <property type="evidence" value="ECO:0007669"/>
    <property type="project" value="InterPro"/>
</dbReference>
<feature type="binding site" evidence="15">
    <location>
        <position position="109"/>
    </location>
    <ligand>
        <name>DNA</name>
        <dbReference type="ChEBI" id="CHEBI:16991"/>
    </ligand>
</feature>
<dbReference type="Pfam" id="PF06827">
    <property type="entry name" value="zf-FPG_IleRS"/>
    <property type="match status" value="1"/>
</dbReference>
<dbReference type="GO" id="GO:0006284">
    <property type="term" value="P:base-excision repair"/>
    <property type="evidence" value="ECO:0007669"/>
    <property type="project" value="InterPro"/>
</dbReference>
<comment type="caution">
    <text evidence="15">Lacks conserved residue(s) required for the propagation of feature annotation.</text>
</comment>
<evidence type="ECO:0000256" key="5">
    <source>
        <dbReference type="ARBA" id="ARBA00022763"/>
    </source>
</evidence>
<dbReference type="OrthoDB" id="9800855at2"/>
<sequence length="285" mass="30952">MPELPEVETTCSGIRPHLEGRVLDALVVRNPRLRQPLPADLERRLVGRRLLAVRRRAKYLLFDFGDGTLLVHLGMSGSLRLVPAGTPPGAHDHVDFVFGGQLLRLRDPRRFGLVLWQPGAAALHPLLAGLGPEPLSAAFDGAWLHRVTRGLRAPIKHVLMDGRRVVGVGNIYASESLFRARIHPLEPAGRLGPQRCARLVAAVRETLCAAIAAGGSTLRDFVGGDGRPGYFQQQYAVYGRDGEPCPQCGAVIRRVVSGQRATFFCPHCQRRHGAGAHEKGGPEPA</sequence>
<evidence type="ECO:0000259" key="17">
    <source>
        <dbReference type="PROSITE" id="PS51068"/>
    </source>
</evidence>
<dbReference type="EC" id="4.2.99.18" evidence="15"/>
<feature type="active site" description="Proton donor; for beta-elimination activity" evidence="15">
    <location>
        <position position="58"/>
    </location>
</feature>
<keyword evidence="13 15" id="KW-0326">Glycosidase</keyword>
<dbReference type="HAMAP" id="MF_00103">
    <property type="entry name" value="Fapy_DNA_glycosyl"/>
    <property type="match status" value="1"/>
</dbReference>
<dbReference type="Pfam" id="PF06831">
    <property type="entry name" value="H2TH"/>
    <property type="match status" value="1"/>
</dbReference>
<evidence type="ECO:0000313" key="18">
    <source>
        <dbReference type="EMBL" id="AVR87500.1"/>
    </source>
</evidence>
<organism evidence="18 19">
    <name type="scientific">Thauera aromatica K172</name>
    <dbReference type="NCBI Taxonomy" id="44139"/>
    <lineage>
        <taxon>Bacteria</taxon>
        <taxon>Pseudomonadati</taxon>
        <taxon>Pseudomonadota</taxon>
        <taxon>Betaproteobacteria</taxon>
        <taxon>Rhodocyclales</taxon>
        <taxon>Zoogloeaceae</taxon>
        <taxon>Thauera</taxon>
    </lineage>
</organism>
<evidence type="ECO:0000256" key="7">
    <source>
        <dbReference type="ARBA" id="ARBA00022801"/>
    </source>
</evidence>
<comment type="function">
    <text evidence="15">Involved in base excision repair of DNA damaged by oxidation or by mutagenic agents. Acts as DNA glycosylase that recognizes and removes damaged bases. Has a preference for oxidized purines, such as 7,8-dihydro-8-oxoguanine (8-oxoG). Has AP (apurinic/apyrimidinic) lyase activity and introduces nicks in the DNA strand. Cleaves the DNA backbone by beta-delta elimination to generate a single-strand break at the site of the removed base with both 3'- and 5'-phosphates.</text>
</comment>
<keyword evidence="7 15" id="KW-0378">Hydrolase</keyword>
<gene>
    <name evidence="15" type="primary">mutM</name>
    <name evidence="15" type="synonym">fpg</name>
    <name evidence="18" type="ORF">Tharo_0557</name>
</gene>
<evidence type="ECO:0000313" key="19">
    <source>
        <dbReference type="Proteomes" id="UP000241885"/>
    </source>
</evidence>
<feature type="active site" description="Proton donor" evidence="15">
    <location>
        <position position="3"/>
    </location>
</feature>
<dbReference type="InterPro" id="IPR012319">
    <property type="entry name" value="FPG_cat"/>
</dbReference>